<gene>
    <name evidence="1" type="ordered locus">Marky_1981</name>
</gene>
<keyword evidence="2" id="KW-1185">Reference proteome</keyword>
<sequence>MRLKDGHSRAFYVKPLWRAARLERKPGVLVAQVERVEADLREGWTRNPRALLAYRLSAWGVRFHLTFPTSIC</sequence>
<name>F2NMX2_MARHT</name>
<dbReference type="KEGG" id="mhd:Marky_1981"/>
<proteinExistence type="predicted"/>
<reference evidence="1 2" key="1">
    <citation type="journal article" date="2012" name="Stand. Genomic Sci.">
        <title>Complete genome sequence of the aerobic, heterotroph Marinithermus hydrothermalis type strain (T1(T)) from a deep-sea hydrothermal vent chimney.</title>
        <authorList>
            <person name="Copeland A."/>
            <person name="Gu W."/>
            <person name="Yasawong M."/>
            <person name="Lapidus A."/>
            <person name="Lucas S."/>
            <person name="Deshpande S."/>
            <person name="Pagani I."/>
            <person name="Tapia R."/>
            <person name="Cheng J.F."/>
            <person name="Goodwin L.A."/>
            <person name="Pitluck S."/>
            <person name="Liolios K."/>
            <person name="Ivanova N."/>
            <person name="Mavromatis K."/>
            <person name="Mikhailova N."/>
            <person name="Pati A."/>
            <person name="Chen A."/>
            <person name="Palaniappan K."/>
            <person name="Land M."/>
            <person name="Pan C."/>
            <person name="Brambilla E.M."/>
            <person name="Rohde M."/>
            <person name="Tindall B.J."/>
            <person name="Sikorski J."/>
            <person name="Goker M."/>
            <person name="Detter J.C."/>
            <person name="Bristow J."/>
            <person name="Eisen J.A."/>
            <person name="Markowitz V."/>
            <person name="Hugenholtz P."/>
            <person name="Kyrpides N.C."/>
            <person name="Klenk H.P."/>
            <person name="Woyke T."/>
        </authorList>
    </citation>
    <scope>NUCLEOTIDE SEQUENCE [LARGE SCALE GENOMIC DNA]</scope>
    <source>
        <strain evidence="2">DSM 14884 / JCM 11576 / T1</strain>
    </source>
</reference>
<accession>F2NMX2</accession>
<dbReference type="AlphaFoldDB" id="F2NMX2"/>
<organism evidence="1 2">
    <name type="scientific">Marinithermus hydrothermalis (strain DSM 14884 / JCM 11576 / T1)</name>
    <dbReference type="NCBI Taxonomy" id="869210"/>
    <lineage>
        <taxon>Bacteria</taxon>
        <taxon>Thermotogati</taxon>
        <taxon>Deinococcota</taxon>
        <taxon>Deinococci</taxon>
        <taxon>Thermales</taxon>
        <taxon>Thermaceae</taxon>
        <taxon>Marinithermus</taxon>
    </lineage>
</organism>
<protein>
    <submittedName>
        <fullName evidence="1">Uncharacterized protein</fullName>
    </submittedName>
</protein>
<dbReference type="HOGENOM" id="CLU_2717626_0_0_0"/>
<dbReference type="Proteomes" id="UP000007030">
    <property type="component" value="Chromosome"/>
</dbReference>
<evidence type="ECO:0000313" key="1">
    <source>
        <dbReference type="EMBL" id="AEB12711.1"/>
    </source>
</evidence>
<dbReference type="EMBL" id="CP002630">
    <property type="protein sequence ID" value="AEB12711.1"/>
    <property type="molecule type" value="Genomic_DNA"/>
</dbReference>
<evidence type="ECO:0000313" key="2">
    <source>
        <dbReference type="Proteomes" id="UP000007030"/>
    </source>
</evidence>